<feature type="transmembrane region" description="Helical" evidence="1">
    <location>
        <begin position="294"/>
        <end position="315"/>
    </location>
</feature>
<keyword evidence="1" id="KW-0472">Membrane</keyword>
<feature type="transmembrane region" description="Helical" evidence="1">
    <location>
        <begin position="196"/>
        <end position="212"/>
    </location>
</feature>
<evidence type="ECO:0000313" key="2">
    <source>
        <dbReference type="EMBL" id="VUW95192.1"/>
    </source>
</evidence>
<feature type="transmembrane region" description="Helical" evidence="1">
    <location>
        <begin position="321"/>
        <end position="341"/>
    </location>
</feature>
<feature type="transmembrane region" description="Helical" evidence="1">
    <location>
        <begin position="94"/>
        <end position="115"/>
    </location>
</feature>
<dbReference type="Pfam" id="PF19528">
    <property type="entry name" value="DUF6056"/>
    <property type="match status" value="1"/>
</dbReference>
<proteinExistence type="predicted"/>
<keyword evidence="1" id="KW-0812">Transmembrane</keyword>
<feature type="transmembrane region" description="Helical" evidence="1">
    <location>
        <begin position="144"/>
        <end position="167"/>
    </location>
</feature>
<dbReference type="AlphaFoldDB" id="A0A564SJR9"/>
<accession>A0A564SJR9</accession>
<dbReference type="RefSeq" id="WP_154863955.1">
    <property type="nucleotide sequence ID" value="NZ_CABHNJ010000011.1"/>
</dbReference>
<evidence type="ECO:0000256" key="1">
    <source>
        <dbReference type="SAM" id="Phobius"/>
    </source>
</evidence>
<feature type="transmembrane region" description="Helical" evidence="1">
    <location>
        <begin position="269"/>
        <end position="285"/>
    </location>
</feature>
<protein>
    <submittedName>
        <fullName evidence="2">Uncharacterized protein</fullName>
    </submittedName>
</protein>
<sequence>MEEGQYKKVIYIGICLSVFILIYLLNHYTLYTADDFVYRFIYKHPFVDGHEMPVRNLYDLIVSQYNHWKIWNGRFTGHSIVQIFMQFNKEVFNIFNSLAFLSLGLLINCISSIITSDKIKKYSIFYLTIVFLLLWWFLPEIGKTVLWVSGSGNYLWTVVLDLVWLMLVINQSNSPYMIFLTLPLAFLVGAGNENTSPAFILLISLYVAYYFFKNRKILFVRLFEIVSSCFGFYLMLSSPGSQKRAGHISVLDDLSSKISNLYHLSWERYSILYIIILALLVYSLVRKNINKDQMVLLSFVLLAHCACVYSLIVANELPDRVFFGASVLLCLAIMILLRLALKKDILLKKVASICLLIVVIKFGFSYTNAFGDIHDTYRVVHEQYQEIQYAKTHRQSSVVLKRYSEPRTMFNAYKGTLNLGPSKDDWFNQWMAAYFELDSIESK</sequence>
<organism evidence="2 3">
    <name type="scientific">Streptococcus vestibularis</name>
    <dbReference type="NCBI Taxonomy" id="1343"/>
    <lineage>
        <taxon>Bacteria</taxon>
        <taxon>Bacillati</taxon>
        <taxon>Bacillota</taxon>
        <taxon>Bacilli</taxon>
        <taxon>Lactobacillales</taxon>
        <taxon>Streptococcaceae</taxon>
        <taxon>Streptococcus</taxon>
    </lineage>
</organism>
<feature type="transmembrane region" description="Helical" evidence="1">
    <location>
        <begin position="9"/>
        <end position="30"/>
    </location>
</feature>
<dbReference type="Proteomes" id="UP000380217">
    <property type="component" value="Unassembled WGS sequence"/>
</dbReference>
<evidence type="ECO:0000313" key="3">
    <source>
        <dbReference type="Proteomes" id="UP000380217"/>
    </source>
</evidence>
<reference evidence="2 3" key="1">
    <citation type="submission" date="2019-07" db="EMBL/GenBank/DDBJ databases">
        <authorList>
            <person name="Hibberd C M."/>
            <person name="Gehrig L. J."/>
            <person name="Chang H.-W."/>
            <person name="Venkatesh S."/>
        </authorList>
    </citation>
    <scope>NUCLEOTIDE SEQUENCE [LARGE SCALE GENOMIC DNA]</scope>
    <source>
        <strain evidence="2">Streptococcus_salivarius_SS_Bg39</strain>
    </source>
</reference>
<gene>
    <name evidence="2" type="ORF">SSSS39_00769</name>
</gene>
<dbReference type="EMBL" id="CABHNJ010000011">
    <property type="protein sequence ID" value="VUW95192.1"/>
    <property type="molecule type" value="Genomic_DNA"/>
</dbReference>
<dbReference type="InterPro" id="IPR045691">
    <property type="entry name" value="DUF6056"/>
</dbReference>
<keyword evidence="1" id="KW-1133">Transmembrane helix</keyword>
<feature type="transmembrane region" description="Helical" evidence="1">
    <location>
        <begin position="174"/>
        <end position="190"/>
    </location>
</feature>
<feature type="transmembrane region" description="Helical" evidence="1">
    <location>
        <begin position="219"/>
        <end position="236"/>
    </location>
</feature>
<feature type="transmembrane region" description="Helical" evidence="1">
    <location>
        <begin position="122"/>
        <end position="138"/>
    </location>
</feature>
<name>A0A564SJR9_STRVE</name>